<sequence length="155" mass="17271">MSKKTEYHVGSSKSDLSSKPLNIPPPTQPVVKASNSWESPSVDDYNVFSIYSRRQQERKAHSLGSLRPRSPSPEGPGPVEPLRTLSSSERTKEFVFEGVTPGPRFTADTEEDEETLHEESYTQSFESSKPAVFAFTKSVLTIQSMAFMDLKVKAK</sequence>
<evidence type="ECO:0000313" key="2">
    <source>
        <dbReference type="EMBL" id="KAH3795327.1"/>
    </source>
</evidence>
<feature type="compositionally biased region" description="Pro residues" evidence="1">
    <location>
        <begin position="70"/>
        <end position="79"/>
    </location>
</feature>
<dbReference type="AlphaFoldDB" id="A0A9D4FBQ5"/>
<reference evidence="2" key="1">
    <citation type="journal article" date="2019" name="bioRxiv">
        <title>The Genome of the Zebra Mussel, Dreissena polymorpha: A Resource for Invasive Species Research.</title>
        <authorList>
            <person name="McCartney M.A."/>
            <person name="Auch B."/>
            <person name="Kono T."/>
            <person name="Mallez S."/>
            <person name="Zhang Y."/>
            <person name="Obille A."/>
            <person name="Becker A."/>
            <person name="Abrahante J.E."/>
            <person name="Garbe J."/>
            <person name="Badalamenti J.P."/>
            <person name="Herman A."/>
            <person name="Mangelson H."/>
            <person name="Liachko I."/>
            <person name="Sullivan S."/>
            <person name="Sone E.D."/>
            <person name="Koren S."/>
            <person name="Silverstein K.A.T."/>
            <person name="Beckman K.B."/>
            <person name="Gohl D.M."/>
        </authorList>
    </citation>
    <scope>NUCLEOTIDE SEQUENCE</scope>
    <source>
        <strain evidence="2">Duluth1</strain>
        <tissue evidence="2">Whole animal</tissue>
    </source>
</reference>
<dbReference type="EMBL" id="JAIWYP010000007">
    <property type="protein sequence ID" value="KAH3795327.1"/>
    <property type="molecule type" value="Genomic_DNA"/>
</dbReference>
<feature type="region of interest" description="Disordered" evidence="1">
    <location>
        <begin position="56"/>
        <end position="123"/>
    </location>
</feature>
<feature type="compositionally biased region" description="Polar residues" evidence="1">
    <location>
        <begin position="11"/>
        <end position="20"/>
    </location>
</feature>
<gene>
    <name evidence="2" type="ORF">DPMN_148877</name>
</gene>
<reference evidence="2" key="2">
    <citation type="submission" date="2020-11" db="EMBL/GenBank/DDBJ databases">
        <authorList>
            <person name="McCartney M.A."/>
            <person name="Auch B."/>
            <person name="Kono T."/>
            <person name="Mallez S."/>
            <person name="Becker A."/>
            <person name="Gohl D.M."/>
            <person name="Silverstein K.A.T."/>
            <person name="Koren S."/>
            <person name="Bechman K.B."/>
            <person name="Herman A."/>
            <person name="Abrahante J.E."/>
            <person name="Garbe J."/>
        </authorList>
    </citation>
    <scope>NUCLEOTIDE SEQUENCE</scope>
    <source>
        <strain evidence="2">Duluth1</strain>
        <tissue evidence="2">Whole animal</tissue>
    </source>
</reference>
<evidence type="ECO:0000313" key="3">
    <source>
        <dbReference type="Proteomes" id="UP000828390"/>
    </source>
</evidence>
<keyword evidence="3" id="KW-1185">Reference proteome</keyword>
<comment type="caution">
    <text evidence="2">The sequence shown here is derived from an EMBL/GenBank/DDBJ whole genome shotgun (WGS) entry which is preliminary data.</text>
</comment>
<feature type="region of interest" description="Disordered" evidence="1">
    <location>
        <begin position="1"/>
        <end position="42"/>
    </location>
</feature>
<proteinExistence type="predicted"/>
<evidence type="ECO:0000256" key="1">
    <source>
        <dbReference type="SAM" id="MobiDB-lite"/>
    </source>
</evidence>
<name>A0A9D4FBQ5_DREPO</name>
<protein>
    <submittedName>
        <fullName evidence="2">Uncharacterized protein</fullName>
    </submittedName>
</protein>
<accession>A0A9D4FBQ5</accession>
<organism evidence="2 3">
    <name type="scientific">Dreissena polymorpha</name>
    <name type="common">Zebra mussel</name>
    <name type="synonym">Mytilus polymorpha</name>
    <dbReference type="NCBI Taxonomy" id="45954"/>
    <lineage>
        <taxon>Eukaryota</taxon>
        <taxon>Metazoa</taxon>
        <taxon>Spiralia</taxon>
        <taxon>Lophotrochozoa</taxon>
        <taxon>Mollusca</taxon>
        <taxon>Bivalvia</taxon>
        <taxon>Autobranchia</taxon>
        <taxon>Heteroconchia</taxon>
        <taxon>Euheterodonta</taxon>
        <taxon>Imparidentia</taxon>
        <taxon>Neoheterodontei</taxon>
        <taxon>Myida</taxon>
        <taxon>Dreissenoidea</taxon>
        <taxon>Dreissenidae</taxon>
        <taxon>Dreissena</taxon>
    </lineage>
</organism>
<dbReference type="Proteomes" id="UP000828390">
    <property type="component" value="Unassembled WGS sequence"/>
</dbReference>